<feature type="transmembrane region" description="Helical" evidence="1">
    <location>
        <begin position="58"/>
        <end position="78"/>
    </location>
</feature>
<dbReference type="EMBL" id="PDEV01000001">
    <property type="protein sequence ID" value="PEN16887.1"/>
    <property type="molecule type" value="Genomic_DNA"/>
</dbReference>
<dbReference type="Proteomes" id="UP000219947">
    <property type="component" value="Unassembled WGS sequence"/>
</dbReference>
<sequence>MLLPSYSIEIFKKRRIIVALLFNHRGESVKGFGTTLMLASAVIFLAALLFLTAGKFSMVWVILLIAAPFAFILGIPFATGSGPEYLPSNPKLAQKAREKRDAELGLG</sequence>
<keyword evidence="1" id="KW-0812">Transmembrane</keyword>
<protein>
    <submittedName>
        <fullName evidence="2">Nucleoside-diphosphate sugar epimerase</fullName>
    </submittedName>
</protein>
<evidence type="ECO:0000313" key="3">
    <source>
        <dbReference type="Proteomes" id="UP000219947"/>
    </source>
</evidence>
<organism evidence="2 3">
    <name type="scientific">Rothia dentocariosa</name>
    <dbReference type="NCBI Taxonomy" id="2047"/>
    <lineage>
        <taxon>Bacteria</taxon>
        <taxon>Bacillati</taxon>
        <taxon>Actinomycetota</taxon>
        <taxon>Actinomycetes</taxon>
        <taxon>Micrococcales</taxon>
        <taxon>Micrococcaceae</taxon>
        <taxon>Rothia</taxon>
    </lineage>
</organism>
<keyword evidence="1" id="KW-0472">Membrane</keyword>
<evidence type="ECO:0000256" key="1">
    <source>
        <dbReference type="SAM" id="Phobius"/>
    </source>
</evidence>
<proteinExistence type="predicted"/>
<evidence type="ECO:0000313" key="2">
    <source>
        <dbReference type="EMBL" id="PEN16887.1"/>
    </source>
</evidence>
<reference evidence="2" key="1">
    <citation type="submission" date="2017-10" db="EMBL/GenBank/DDBJ databases">
        <title>Kefir isolates.</title>
        <authorList>
            <person name="Kim Y."/>
            <person name="Blasche S."/>
        </authorList>
    </citation>
    <scope>NUCLEOTIDE SEQUENCE [LARGE SCALE GENOMIC DNA]</scope>
    <source>
        <strain evidence="2">OG2-2</strain>
    </source>
</reference>
<feature type="transmembrane region" description="Helical" evidence="1">
    <location>
        <begin position="31"/>
        <end position="51"/>
    </location>
</feature>
<comment type="caution">
    <text evidence="2">The sequence shown here is derived from an EMBL/GenBank/DDBJ whole genome shotgun (WGS) entry which is preliminary data.</text>
</comment>
<name>A0A2A8D7Y1_9MICC</name>
<dbReference type="AlphaFoldDB" id="A0A2A8D7Y1"/>
<keyword evidence="1" id="KW-1133">Transmembrane helix</keyword>
<accession>A0A2A8D7Y1</accession>
<gene>
    <name evidence="2" type="ORF">CRM92_02290</name>
</gene>
<keyword evidence="3" id="KW-1185">Reference proteome</keyword>